<keyword evidence="3" id="KW-0677">Repeat</keyword>
<evidence type="ECO:0000256" key="3">
    <source>
        <dbReference type="ARBA" id="ARBA00022737"/>
    </source>
</evidence>
<proteinExistence type="inferred from homology"/>
<dbReference type="Pfam" id="PF00132">
    <property type="entry name" value="Hexapep"/>
    <property type="match status" value="1"/>
</dbReference>
<dbReference type="SUPFAM" id="SSF51161">
    <property type="entry name" value="Trimeric LpxA-like enzymes"/>
    <property type="match status" value="1"/>
</dbReference>
<name>A0A6I0LU17_BACUN</name>
<dbReference type="PANTHER" id="PTHR23416">
    <property type="entry name" value="SIALIC ACID SYNTHASE-RELATED"/>
    <property type="match status" value="1"/>
</dbReference>
<keyword evidence="2 5" id="KW-0808">Transferase</keyword>
<dbReference type="InterPro" id="IPR001451">
    <property type="entry name" value="Hexapep"/>
</dbReference>
<evidence type="ECO:0000313" key="5">
    <source>
        <dbReference type="EMBL" id="KAB4257718.1"/>
    </source>
</evidence>
<protein>
    <submittedName>
        <fullName evidence="5">Sugar O-acetyltransferase</fullName>
    </submittedName>
</protein>
<dbReference type="InterPro" id="IPR051159">
    <property type="entry name" value="Hexapeptide_acetyltransf"/>
</dbReference>
<accession>A0A6I0LU17</accession>
<comment type="similarity">
    <text evidence="1">Belongs to the transferase hexapeptide repeat family.</text>
</comment>
<evidence type="ECO:0000256" key="2">
    <source>
        <dbReference type="ARBA" id="ARBA00022679"/>
    </source>
</evidence>
<dbReference type="Gene3D" id="2.160.10.10">
    <property type="entry name" value="Hexapeptide repeat proteins"/>
    <property type="match status" value="1"/>
</dbReference>
<evidence type="ECO:0000256" key="1">
    <source>
        <dbReference type="ARBA" id="ARBA00007274"/>
    </source>
</evidence>
<dbReference type="PANTHER" id="PTHR23416:SF23">
    <property type="entry name" value="ACETYLTRANSFERASE C18B11.09C-RELATED"/>
    <property type="match status" value="1"/>
</dbReference>
<dbReference type="Proteomes" id="UP000487989">
    <property type="component" value="Unassembled WGS sequence"/>
</dbReference>
<gene>
    <name evidence="5" type="ORF">GAP48_03695</name>
</gene>
<dbReference type="InterPro" id="IPR018357">
    <property type="entry name" value="Hexapep_transf_CS"/>
</dbReference>
<sequence length="175" mass="18998">MGAAVDMLDVSYIPAIKHMDATRKLCHRINMSEPDIELLRPLIGKMLTVPLPEGTYITPPMQIDFGCQMQVGRNVFINHGLCCMSAGGITIDDDVQIGPEVAMVTTNHDFSSRRTLRCKSIHICRNAWIGARAVILPGVTVGENAIVAAGAVVTKNVEQDTIVGGNPARIIHRIK</sequence>
<reference evidence="5 6" key="1">
    <citation type="journal article" date="2019" name="Nat. Med.">
        <title>A library of human gut bacterial isolates paired with longitudinal multiomics data enables mechanistic microbiome research.</title>
        <authorList>
            <person name="Poyet M."/>
            <person name="Groussin M."/>
            <person name="Gibbons S.M."/>
            <person name="Avila-Pacheco J."/>
            <person name="Jiang X."/>
            <person name="Kearney S.M."/>
            <person name="Perrotta A.R."/>
            <person name="Berdy B."/>
            <person name="Zhao S."/>
            <person name="Lieberman T.D."/>
            <person name="Swanson P.K."/>
            <person name="Smith M."/>
            <person name="Roesemann S."/>
            <person name="Alexander J.E."/>
            <person name="Rich S.A."/>
            <person name="Livny J."/>
            <person name="Vlamakis H."/>
            <person name="Clish C."/>
            <person name="Bullock K."/>
            <person name="Deik A."/>
            <person name="Scott J."/>
            <person name="Pierce K.A."/>
            <person name="Xavier R.J."/>
            <person name="Alm E.J."/>
        </authorList>
    </citation>
    <scope>NUCLEOTIDE SEQUENCE [LARGE SCALE GENOMIC DNA]</scope>
    <source>
        <strain evidence="5 6">BIOML-A3</strain>
    </source>
</reference>
<dbReference type="InterPro" id="IPR011004">
    <property type="entry name" value="Trimer_LpxA-like_sf"/>
</dbReference>
<comment type="caution">
    <text evidence="5">The sequence shown here is derived from an EMBL/GenBank/DDBJ whole genome shotgun (WGS) entry which is preliminary data.</text>
</comment>
<organism evidence="5 6">
    <name type="scientific">Bacteroides uniformis</name>
    <dbReference type="NCBI Taxonomy" id="820"/>
    <lineage>
        <taxon>Bacteria</taxon>
        <taxon>Pseudomonadati</taxon>
        <taxon>Bacteroidota</taxon>
        <taxon>Bacteroidia</taxon>
        <taxon>Bacteroidales</taxon>
        <taxon>Bacteroidaceae</taxon>
        <taxon>Bacteroides</taxon>
    </lineage>
</organism>
<keyword evidence="4" id="KW-0012">Acyltransferase</keyword>
<dbReference type="EMBL" id="WCTJ01000004">
    <property type="protein sequence ID" value="KAB4257718.1"/>
    <property type="molecule type" value="Genomic_DNA"/>
</dbReference>
<evidence type="ECO:0000313" key="6">
    <source>
        <dbReference type="Proteomes" id="UP000487989"/>
    </source>
</evidence>
<dbReference type="GO" id="GO:0008374">
    <property type="term" value="F:O-acyltransferase activity"/>
    <property type="evidence" value="ECO:0007669"/>
    <property type="project" value="TreeGrafter"/>
</dbReference>
<dbReference type="PROSITE" id="PS00101">
    <property type="entry name" value="HEXAPEP_TRANSFERASES"/>
    <property type="match status" value="1"/>
</dbReference>
<evidence type="ECO:0000256" key="4">
    <source>
        <dbReference type="ARBA" id="ARBA00023315"/>
    </source>
</evidence>
<dbReference type="AlphaFoldDB" id="A0A6I0LU17"/>